<comment type="caution">
    <text evidence="13">The sequence shown here is derived from an EMBL/GenBank/DDBJ whole genome shotgun (WGS) entry which is preliminary data.</text>
</comment>
<dbReference type="GO" id="GO:0022857">
    <property type="term" value="F:transmembrane transporter activity"/>
    <property type="evidence" value="ECO:0007669"/>
    <property type="project" value="InterPro"/>
</dbReference>
<dbReference type="GO" id="GO:0006412">
    <property type="term" value="P:translation"/>
    <property type="evidence" value="ECO:0007669"/>
    <property type="project" value="UniProtKB-UniRule"/>
</dbReference>
<evidence type="ECO:0000256" key="7">
    <source>
        <dbReference type="ARBA" id="ARBA00022989"/>
    </source>
</evidence>
<dbReference type="HAMAP" id="MF_00120">
    <property type="entry name" value="GatA"/>
    <property type="match status" value="1"/>
</dbReference>
<dbReference type="Pfam" id="PF01425">
    <property type="entry name" value="Amidase"/>
    <property type="match status" value="1"/>
</dbReference>
<dbReference type="EMBL" id="LCIZ01000027">
    <property type="protein sequence ID" value="KKT66390.1"/>
    <property type="molecule type" value="Genomic_DNA"/>
</dbReference>
<dbReference type="InterPro" id="IPR000120">
    <property type="entry name" value="Amidase"/>
</dbReference>
<dbReference type="EC" id="6.3.5.7" evidence="10"/>
<feature type="transmembrane region" description="Helical" evidence="11">
    <location>
        <begin position="667"/>
        <end position="692"/>
    </location>
</feature>
<dbReference type="CDD" id="cd06173">
    <property type="entry name" value="MFS_MefA_like"/>
    <property type="match status" value="1"/>
</dbReference>
<dbReference type="PATRIC" id="fig|1618413.3.peg.373"/>
<dbReference type="InterPro" id="IPR004412">
    <property type="entry name" value="GatA"/>
</dbReference>
<organism evidence="13 14">
    <name type="scientific">Candidatus Curtissbacteria bacterium GW2011_GWC1_44_33</name>
    <dbReference type="NCBI Taxonomy" id="1618413"/>
    <lineage>
        <taxon>Bacteria</taxon>
        <taxon>Candidatus Curtissiibacteriota</taxon>
    </lineage>
</organism>
<keyword evidence="8 11" id="KW-0472">Membrane</keyword>
<dbReference type="PANTHER" id="PTHR11895:SF151">
    <property type="entry name" value="GLUTAMYL-TRNA(GLN) AMIDOTRANSFERASE SUBUNIT A"/>
    <property type="match status" value="1"/>
</dbReference>
<evidence type="ECO:0000256" key="4">
    <source>
        <dbReference type="ARBA" id="ARBA00022741"/>
    </source>
</evidence>
<evidence type="ECO:0000256" key="6">
    <source>
        <dbReference type="ARBA" id="ARBA00022917"/>
    </source>
</evidence>
<accession>A0A0G1J528</accession>
<reference evidence="13 14" key="1">
    <citation type="journal article" date="2015" name="Nature">
        <title>rRNA introns, odd ribosomes, and small enigmatic genomes across a large radiation of phyla.</title>
        <authorList>
            <person name="Brown C.T."/>
            <person name="Hug L.A."/>
            <person name="Thomas B.C."/>
            <person name="Sharon I."/>
            <person name="Castelle C.J."/>
            <person name="Singh A."/>
            <person name="Wilkins M.J."/>
            <person name="Williams K.H."/>
            <person name="Banfield J.F."/>
        </authorList>
    </citation>
    <scope>NUCLEOTIDE SEQUENCE [LARGE SCALE GENOMIC DNA]</scope>
</reference>
<sequence>MNLPLTIKETQAGLKEKKFKAAEIVREYLERIKKHDKGINAFLTISEEQAFEAAAKVDRLLENSGEDAFNQYPLLGVTVAYKDLFLTKGIRTTAGSKVLESFVPAYSATVVERLQKAGCILVGKTNCDAWAHGASGENSDFGPTKNPWQPEFVPGGSSSGSAAAIAANFSLIACGTDTGGSVRQPANFCGVVGLKPTYGVVSRYGIIAMASSLDSVGHFARTVEDARRIFEITKGEDGYDGTLVNPKAKMQNSKLKIGIPKEYFIEGLDKEVEESILNAMEVFRKEGIEIVEVSLPHTKYAISVYYIVQPAEVSSNLGRYDGVRYGNDRNSFGAEAKRRIMLGTYVLSAGYYDAYYLKAMKVRSKIIQDFEQAFEEVDAILAPVSPTPPFKLGEKADNPLQMYLADILTVAGNLAGIPGLAIPSGFTKNGLPLGFQLLGPRFSEETLFSLGKNSKFLYLWASQLLSQLAINIMNFLLLVRIFTITGSTIAASLLWVSYALPAILIGPIAAASVDMVAKRRMLMITNLLQSLAILGYALAHTERFFLLFGIAFAYSFLNQFYVPAEQASLPGVVPKNLLPQANSLFFLTQQSALIVGFGVAGVLNKFLGFEYSLYLVSLFLLLAFISVSFLPELRTRERLPESFEKGVVKFFSRIVEGYKFIKENRNILAPFLLLMAIQIAAAVVVVNVPVLAVNIFKISINSGGLLIVVPAGIGAIIGATAVSKLLRGGLRKKKIIETSLFLISLAILLLVFITPEVSGWVRILFGALMVMAIGASFVGVMIPSQTFLQEATPGGMRGRVFGNYWFLVTLATIVPVIFSATLTELFGIQFLFVILSGLFFSGFVVSKKYGQKFITAAKP</sequence>
<dbReference type="InterPro" id="IPR011701">
    <property type="entry name" value="MFS"/>
</dbReference>
<evidence type="ECO:0000256" key="11">
    <source>
        <dbReference type="SAM" id="Phobius"/>
    </source>
</evidence>
<dbReference type="Proteomes" id="UP000033901">
    <property type="component" value="Unassembled WGS sequence"/>
</dbReference>
<feature type="transmembrane region" description="Helical" evidence="11">
    <location>
        <begin position="735"/>
        <end position="754"/>
    </location>
</feature>
<evidence type="ECO:0000313" key="14">
    <source>
        <dbReference type="Proteomes" id="UP000033901"/>
    </source>
</evidence>
<dbReference type="AlphaFoldDB" id="A0A0G1J528"/>
<evidence type="ECO:0000256" key="2">
    <source>
        <dbReference type="ARBA" id="ARBA00022598"/>
    </source>
</evidence>
<evidence type="ECO:0000256" key="5">
    <source>
        <dbReference type="ARBA" id="ARBA00022840"/>
    </source>
</evidence>
<evidence type="ECO:0000256" key="1">
    <source>
        <dbReference type="ARBA" id="ARBA00008069"/>
    </source>
</evidence>
<comment type="subunit">
    <text evidence="10">Heterotrimer of A, B and C subunits.</text>
</comment>
<dbReference type="Gene3D" id="1.20.1250.20">
    <property type="entry name" value="MFS general substrate transporter like domains"/>
    <property type="match status" value="1"/>
</dbReference>
<dbReference type="SUPFAM" id="SSF103473">
    <property type="entry name" value="MFS general substrate transporter"/>
    <property type="match status" value="1"/>
</dbReference>
<feature type="transmembrane region" description="Helical" evidence="11">
    <location>
        <begin position="544"/>
        <end position="562"/>
    </location>
</feature>
<dbReference type="InterPro" id="IPR036928">
    <property type="entry name" value="AS_sf"/>
</dbReference>
<dbReference type="GO" id="GO:0030956">
    <property type="term" value="C:glutamyl-tRNA(Gln) amidotransferase complex"/>
    <property type="evidence" value="ECO:0007669"/>
    <property type="project" value="InterPro"/>
</dbReference>
<keyword evidence="6 10" id="KW-0648">Protein biosynthesis</keyword>
<dbReference type="PROSITE" id="PS50850">
    <property type="entry name" value="MFS"/>
    <property type="match status" value="1"/>
</dbReference>
<evidence type="ECO:0000313" key="13">
    <source>
        <dbReference type="EMBL" id="KKT66390.1"/>
    </source>
</evidence>
<keyword evidence="13" id="KW-0808">Transferase</keyword>
<evidence type="ECO:0000256" key="3">
    <source>
        <dbReference type="ARBA" id="ARBA00022692"/>
    </source>
</evidence>
<proteinExistence type="inferred from homology"/>
<feature type="active site" description="Charge relay system" evidence="10">
    <location>
        <position position="82"/>
    </location>
</feature>
<feature type="transmembrane region" description="Helical" evidence="11">
    <location>
        <begin position="803"/>
        <end position="820"/>
    </location>
</feature>
<gene>
    <name evidence="10" type="primary">gatA</name>
    <name evidence="13" type="ORF">UW61_C0027G0003</name>
</gene>
<dbReference type="InterPro" id="IPR020556">
    <property type="entry name" value="Amidase_CS"/>
</dbReference>
<feature type="active site" description="Acyl-ester intermediate" evidence="10">
    <location>
        <position position="181"/>
    </location>
</feature>
<keyword evidence="2 10" id="KW-0436">Ligase</keyword>
<feature type="transmembrane region" description="Helical" evidence="11">
    <location>
        <begin position="826"/>
        <end position="845"/>
    </location>
</feature>
<evidence type="ECO:0000256" key="9">
    <source>
        <dbReference type="ARBA" id="ARBA00047407"/>
    </source>
</evidence>
<dbReference type="GO" id="GO:0016740">
    <property type="term" value="F:transferase activity"/>
    <property type="evidence" value="ECO:0007669"/>
    <property type="project" value="UniProtKB-KW"/>
</dbReference>
<dbReference type="NCBIfam" id="TIGR00132">
    <property type="entry name" value="gatA"/>
    <property type="match status" value="1"/>
</dbReference>
<feature type="transmembrane region" description="Helical" evidence="11">
    <location>
        <begin position="521"/>
        <end position="538"/>
    </location>
</feature>
<feature type="transmembrane region" description="Helical" evidence="11">
    <location>
        <begin position="760"/>
        <end position="782"/>
    </location>
</feature>
<evidence type="ECO:0000256" key="10">
    <source>
        <dbReference type="HAMAP-Rule" id="MF_00120"/>
    </source>
</evidence>
<protein>
    <recommendedName>
        <fullName evidence="10">Glutamyl-tRNA(Gln) amidotransferase subunit A</fullName>
        <shortName evidence="10">Glu-ADT subunit A</shortName>
        <ecNumber evidence="10">6.3.5.7</ecNumber>
    </recommendedName>
</protein>
<feature type="transmembrane region" description="Helical" evidence="11">
    <location>
        <begin position="457"/>
        <end position="483"/>
    </location>
</feature>
<dbReference type="InterPro" id="IPR023631">
    <property type="entry name" value="Amidase_dom"/>
</dbReference>
<dbReference type="GO" id="GO:0050567">
    <property type="term" value="F:glutaminyl-tRNA synthase (glutamine-hydrolyzing) activity"/>
    <property type="evidence" value="ECO:0007669"/>
    <property type="project" value="UniProtKB-UniRule"/>
</dbReference>
<feature type="transmembrane region" description="Helical" evidence="11">
    <location>
        <begin position="704"/>
        <end position="723"/>
    </location>
</feature>
<dbReference type="SUPFAM" id="SSF75304">
    <property type="entry name" value="Amidase signature (AS) enzymes"/>
    <property type="match status" value="1"/>
</dbReference>
<comment type="similarity">
    <text evidence="1 10">Belongs to the amidase family. GatA subfamily.</text>
</comment>
<dbReference type="GO" id="GO:0005524">
    <property type="term" value="F:ATP binding"/>
    <property type="evidence" value="ECO:0007669"/>
    <property type="project" value="UniProtKB-KW"/>
</dbReference>
<feature type="domain" description="Major facilitator superfamily (MFS) profile" evidence="12">
    <location>
        <begin position="455"/>
        <end position="854"/>
    </location>
</feature>
<feature type="active site" description="Charge relay system" evidence="10">
    <location>
        <position position="157"/>
    </location>
</feature>
<dbReference type="Gene3D" id="3.90.1300.10">
    <property type="entry name" value="Amidase signature (AS) domain"/>
    <property type="match status" value="1"/>
</dbReference>
<dbReference type="PANTHER" id="PTHR11895">
    <property type="entry name" value="TRANSAMIDASE"/>
    <property type="match status" value="1"/>
</dbReference>
<keyword evidence="5 10" id="KW-0067">ATP-binding</keyword>
<feature type="transmembrane region" description="Helical" evidence="11">
    <location>
        <begin position="489"/>
        <end position="509"/>
    </location>
</feature>
<keyword evidence="3 11" id="KW-0812">Transmembrane</keyword>
<feature type="transmembrane region" description="Helical" evidence="11">
    <location>
        <begin position="609"/>
        <end position="630"/>
    </location>
</feature>
<dbReference type="InterPro" id="IPR036259">
    <property type="entry name" value="MFS_trans_sf"/>
</dbReference>
<keyword evidence="4 10" id="KW-0547">Nucleotide-binding</keyword>
<keyword evidence="7 11" id="KW-1133">Transmembrane helix</keyword>
<comment type="function">
    <text evidence="10">Allows the formation of correctly charged Gln-tRNA(Gln) through the transamidation of misacylated Glu-tRNA(Gln) in organisms which lack glutaminyl-tRNA synthetase. The reaction takes place in the presence of glutamine and ATP through an activated gamma-phospho-Glu-tRNA(Gln).</text>
</comment>
<dbReference type="PROSITE" id="PS00571">
    <property type="entry name" value="AMIDASES"/>
    <property type="match status" value="1"/>
</dbReference>
<dbReference type="Pfam" id="PF07690">
    <property type="entry name" value="MFS_1"/>
    <property type="match status" value="1"/>
</dbReference>
<evidence type="ECO:0000256" key="8">
    <source>
        <dbReference type="ARBA" id="ARBA00023136"/>
    </source>
</evidence>
<comment type="catalytic activity">
    <reaction evidence="9 10">
        <text>L-glutamyl-tRNA(Gln) + L-glutamine + ATP + H2O = L-glutaminyl-tRNA(Gln) + L-glutamate + ADP + phosphate + H(+)</text>
        <dbReference type="Rhea" id="RHEA:17521"/>
        <dbReference type="Rhea" id="RHEA-COMP:9681"/>
        <dbReference type="Rhea" id="RHEA-COMP:9684"/>
        <dbReference type="ChEBI" id="CHEBI:15377"/>
        <dbReference type="ChEBI" id="CHEBI:15378"/>
        <dbReference type="ChEBI" id="CHEBI:29985"/>
        <dbReference type="ChEBI" id="CHEBI:30616"/>
        <dbReference type="ChEBI" id="CHEBI:43474"/>
        <dbReference type="ChEBI" id="CHEBI:58359"/>
        <dbReference type="ChEBI" id="CHEBI:78520"/>
        <dbReference type="ChEBI" id="CHEBI:78521"/>
        <dbReference type="ChEBI" id="CHEBI:456216"/>
        <dbReference type="EC" id="6.3.5.7"/>
    </reaction>
</comment>
<dbReference type="InterPro" id="IPR020846">
    <property type="entry name" value="MFS_dom"/>
</dbReference>
<evidence type="ECO:0000259" key="12">
    <source>
        <dbReference type="PROSITE" id="PS50850"/>
    </source>
</evidence>
<name>A0A0G1J528_9BACT</name>